<dbReference type="PANTHER" id="PTHR11803:SF48">
    <property type="entry name" value="2-AMINOMUCONATE DEAMINASE"/>
    <property type="match status" value="1"/>
</dbReference>
<dbReference type="AlphaFoldDB" id="F0ZE12"/>
<dbReference type="GO" id="GO:0005739">
    <property type="term" value="C:mitochondrion"/>
    <property type="evidence" value="ECO:0000318"/>
    <property type="project" value="GO_Central"/>
</dbReference>
<accession>F0ZE12</accession>
<dbReference type="PANTHER" id="PTHR11803">
    <property type="entry name" value="2-IMINOBUTANOATE/2-IMINOPROPANOATE DEAMINASE RIDA"/>
    <property type="match status" value="1"/>
</dbReference>
<dbReference type="InterPro" id="IPR035959">
    <property type="entry name" value="RutC-like_sf"/>
</dbReference>
<dbReference type="eggNOG" id="KOG2317">
    <property type="taxonomic scope" value="Eukaryota"/>
</dbReference>
<dbReference type="KEGG" id="dpp:DICPUDRAFT_29711"/>
<proteinExistence type="predicted"/>
<dbReference type="STRING" id="5786.F0ZE12"/>
<reference evidence="2" key="1">
    <citation type="journal article" date="2011" name="Genome Biol.">
        <title>Comparative genomics of the social amoebae Dictyostelium discoideum and Dictyostelium purpureum.</title>
        <authorList>
            <consortium name="US DOE Joint Genome Institute (JGI-PGF)"/>
            <person name="Sucgang R."/>
            <person name="Kuo A."/>
            <person name="Tian X."/>
            <person name="Salerno W."/>
            <person name="Parikh A."/>
            <person name="Feasley C.L."/>
            <person name="Dalin E."/>
            <person name="Tu H."/>
            <person name="Huang E."/>
            <person name="Barry K."/>
            <person name="Lindquist E."/>
            <person name="Shapiro H."/>
            <person name="Bruce D."/>
            <person name="Schmutz J."/>
            <person name="Salamov A."/>
            <person name="Fey P."/>
            <person name="Gaudet P."/>
            <person name="Anjard C."/>
            <person name="Babu M.M."/>
            <person name="Basu S."/>
            <person name="Bushmanova Y."/>
            <person name="van der Wel H."/>
            <person name="Katoh-Kurasawa M."/>
            <person name="Dinh C."/>
            <person name="Coutinho P.M."/>
            <person name="Saito T."/>
            <person name="Elias M."/>
            <person name="Schaap P."/>
            <person name="Kay R.R."/>
            <person name="Henrissat B."/>
            <person name="Eichinger L."/>
            <person name="Rivero F."/>
            <person name="Putnam N.H."/>
            <person name="West C.M."/>
            <person name="Loomis W.F."/>
            <person name="Chisholm R.L."/>
            <person name="Shaulsky G."/>
            <person name="Strassmann J.E."/>
            <person name="Queller D.C."/>
            <person name="Kuspa A."/>
            <person name="Grigoriev I.V."/>
        </authorList>
    </citation>
    <scope>NUCLEOTIDE SEQUENCE [LARGE SCALE GENOMIC DNA]</scope>
    <source>
        <strain evidence="2">QSDP1</strain>
    </source>
</reference>
<dbReference type="GO" id="GO:0019239">
    <property type="term" value="F:deaminase activity"/>
    <property type="evidence" value="ECO:0000318"/>
    <property type="project" value="GO_Central"/>
</dbReference>
<dbReference type="Pfam" id="PF01042">
    <property type="entry name" value="Ribonuc_L-PSP"/>
    <property type="match status" value="1"/>
</dbReference>
<dbReference type="Proteomes" id="UP000001064">
    <property type="component" value="Unassembled WGS sequence"/>
</dbReference>
<dbReference type="GO" id="GO:0005829">
    <property type="term" value="C:cytosol"/>
    <property type="evidence" value="ECO:0000318"/>
    <property type="project" value="GO_Central"/>
</dbReference>
<evidence type="ECO:0000313" key="2">
    <source>
        <dbReference type="Proteomes" id="UP000001064"/>
    </source>
</evidence>
<gene>
    <name evidence="1" type="ORF">DICPUDRAFT_29711</name>
</gene>
<keyword evidence="2" id="KW-1185">Reference proteome</keyword>
<dbReference type="InterPro" id="IPR006175">
    <property type="entry name" value="YjgF/YER057c/UK114"/>
</dbReference>
<dbReference type="InParanoid" id="F0ZE12"/>
<name>F0ZE12_DICPU</name>
<sequence>MSKNGTPFILDERAKALANYPHMRKVGDFFFVSGISSRRPDNTYEGVHVDPETGKVTLDIGEQTKAVIENIRTILQAGGADLENIIDLTVFLVDMKDYKGFNYMYNKYFNIETGPTRTTVAVHQLPNPNLLIEIKATALCNK</sequence>
<dbReference type="FunFam" id="3.30.1330.40:FF:000024">
    <property type="entry name" value="Enamine deaminase RidA"/>
    <property type="match status" value="1"/>
</dbReference>
<evidence type="ECO:0008006" key="3">
    <source>
        <dbReference type="Google" id="ProtNLM"/>
    </source>
</evidence>
<dbReference type="OrthoDB" id="309640at2759"/>
<evidence type="ECO:0000313" key="1">
    <source>
        <dbReference type="EMBL" id="EGC37801.1"/>
    </source>
</evidence>
<dbReference type="CDD" id="cd00448">
    <property type="entry name" value="YjgF_YER057c_UK114_family"/>
    <property type="match status" value="1"/>
</dbReference>
<dbReference type="SUPFAM" id="SSF55298">
    <property type="entry name" value="YjgF-like"/>
    <property type="match status" value="1"/>
</dbReference>
<organism evidence="1 2">
    <name type="scientific">Dictyostelium purpureum</name>
    <name type="common">Slime mold</name>
    <dbReference type="NCBI Taxonomy" id="5786"/>
    <lineage>
        <taxon>Eukaryota</taxon>
        <taxon>Amoebozoa</taxon>
        <taxon>Evosea</taxon>
        <taxon>Eumycetozoa</taxon>
        <taxon>Dictyostelia</taxon>
        <taxon>Dictyosteliales</taxon>
        <taxon>Dictyosteliaceae</taxon>
        <taxon>Dictyostelium</taxon>
    </lineage>
</organism>
<dbReference type="RefSeq" id="XP_003285646.1">
    <property type="nucleotide sequence ID" value="XM_003285598.1"/>
</dbReference>
<dbReference type="Gene3D" id="3.30.1330.40">
    <property type="entry name" value="RutC-like"/>
    <property type="match status" value="1"/>
</dbReference>
<protein>
    <recommendedName>
        <fullName evidence="3">2-aminomuconate deaminase</fullName>
    </recommendedName>
</protein>
<dbReference type="VEuPathDB" id="AmoebaDB:DICPUDRAFT_29711"/>
<dbReference type="OMA" id="GGYNEVW"/>
<dbReference type="FunCoup" id="F0ZE12">
    <property type="interactions" value="4"/>
</dbReference>
<dbReference type="EMBL" id="GL870990">
    <property type="protein sequence ID" value="EGC37801.1"/>
    <property type="molecule type" value="Genomic_DNA"/>
</dbReference>
<dbReference type="GeneID" id="10499062"/>